<evidence type="ECO:0000313" key="2">
    <source>
        <dbReference type="EMBL" id="CAH2251091.1"/>
    </source>
</evidence>
<sequence>MARLPRARGERRRPADRPPPRRGLTRSAHAQKTEPVARCRRAASCLFTSALKSDVHLKKNLSNIRFRIENRQ</sequence>
<comment type="caution">
    <text evidence="2">The sequence shown here is derived from an EMBL/GenBank/DDBJ whole genome shotgun (WGS) entry which is preliminary data.</text>
</comment>
<keyword evidence="3" id="KW-1185">Reference proteome</keyword>
<feature type="compositionally biased region" description="Basic residues" evidence="1">
    <location>
        <begin position="1"/>
        <end position="11"/>
    </location>
</feature>
<evidence type="ECO:0000313" key="3">
    <source>
        <dbReference type="Proteomes" id="UP000838756"/>
    </source>
</evidence>
<gene>
    <name evidence="2" type="primary">jg11807</name>
    <name evidence="2" type="ORF">PAEG_LOCUS22169</name>
</gene>
<proteinExistence type="predicted"/>
<dbReference type="EMBL" id="CAKXAJ010026019">
    <property type="protein sequence ID" value="CAH2251091.1"/>
    <property type="molecule type" value="Genomic_DNA"/>
</dbReference>
<protein>
    <submittedName>
        <fullName evidence="2">Jg11807 protein</fullName>
    </submittedName>
</protein>
<name>A0A8S4SA79_9NEOP</name>
<organism evidence="2 3">
    <name type="scientific">Pararge aegeria aegeria</name>
    <dbReference type="NCBI Taxonomy" id="348720"/>
    <lineage>
        <taxon>Eukaryota</taxon>
        <taxon>Metazoa</taxon>
        <taxon>Ecdysozoa</taxon>
        <taxon>Arthropoda</taxon>
        <taxon>Hexapoda</taxon>
        <taxon>Insecta</taxon>
        <taxon>Pterygota</taxon>
        <taxon>Neoptera</taxon>
        <taxon>Endopterygota</taxon>
        <taxon>Lepidoptera</taxon>
        <taxon>Glossata</taxon>
        <taxon>Ditrysia</taxon>
        <taxon>Papilionoidea</taxon>
        <taxon>Nymphalidae</taxon>
        <taxon>Satyrinae</taxon>
        <taxon>Satyrini</taxon>
        <taxon>Parargina</taxon>
        <taxon>Pararge</taxon>
    </lineage>
</organism>
<dbReference type="Proteomes" id="UP000838756">
    <property type="component" value="Unassembled WGS sequence"/>
</dbReference>
<feature type="region of interest" description="Disordered" evidence="1">
    <location>
        <begin position="1"/>
        <end position="38"/>
    </location>
</feature>
<reference evidence="2" key="1">
    <citation type="submission" date="2022-03" db="EMBL/GenBank/DDBJ databases">
        <authorList>
            <person name="Lindestad O."/>
        </authorList>
    </citation>
    <scope>NUCLEOTIDE SEQUENCE</scope>
</reference>
<accession>A0A8S4SA79</accession>
<evidence type="ECO:0000256" key="1">
    <source>
        <dbReference type="SAM" id="MobiDB-lite"/>
    </source>
</evidence>
<dbReference type="AlphaFoldDB" id="A0A8S4SA79"/>